<dbReference type="SUPFAM" id="SSF55781">
    <property type="entry name" value="GAF domain-like"/>
    <property type="match status" value="3"/>
</dbReference>
<evidence type="ECO:0000259" key="7">
    <source>
        <dbReference type="PROSITE" id="PS50112"/>
    </source>
</evidence>
<comment type="catalytic activity">
    <reaction evidence="1">
        <text>ATP + protein L-histidine = ADP + protein N-phospho-L-histidine.</text>
        <dbReference type="EC" id="2.7.13.3"/>
    </reaction>
</comment>
<dbReference type="CDD" id="cd00082">
    <property type="entry name" value="HisKA"/>
    <property type="match status" value="1"/>
</dbReference>
<dbReference type="SMART" id="SM00065">
    <property type="entry name" value="GAF"/>
    <property type="match status" value="2"/>
</dbReference>
<evidence type="ECO:0000256" key="1">
    <source>
        <dbReference type="ARBA" id="ARBA00000085"/>
    </source>
</evidence>
<dbReference type="SUPFAM" id="SSF55874">
    <property type="entry name" value="ATPase domain of HSP90 chaperone/DNA topoisomerase II/histidine kinase"/>
    <property type="match status" value="1"/>
</dbReference>
<keyword evidence="5" id="KW-0418">Kinase</keyword>
<dbReference type="Pfam" id="PF00512">
    <property type="entry name" value="HisKA"/>
    <property type="match status" value="1"/>
</dbReference>
<evidence type="ECO:0000313" key="10">
    <source>
        <dbReference type="Proteomes" id="UP000650424"/>
    </source>
</evidence>
<comment type="caution">
    <text evidence="9">The sequence shown here is derived from an EMBL/GenBank/DDBJ whole genome shotgun (WGS) entry which is preliminary data.</text>
</comment>
<dbReference type="SMART" id="SM00091">
    <property type="entry name" value="PAS"/>
    <property type="match status" value="2"/>
</dbReference>
<accession>A0ABR6ZSC8</accession>
<dbReference type="InterPro" id="IPR029016">
    <property type="entry name" value="GAF-like_dom_sf"/>
</dbReference>
<dbReference type="Pfam" id="PF08447">
    <property type="entry name" value="PAS_3"/>
    <property type="match status" value="1"/>
</dbReference>
<keyword evidence="10" id="KW-1185">Reference proteome</keyword>
<dbReference type="PANTHER" id="PTHR43047">
    <property type="entry name" value="TWO-COMPONENT HISTIDINE PROTEIN KINASE"/>
    <property type="match status" value="1"/>
</dbReference>
<dbReference type="Pfam" id="PF02518">
    <property type="entry name" value="HATPase_c"/>
    <property type="match status" value="1"/>
</dbReference>
<dbReference type="PRINTS" id="PR00344">
    <property type="entry name" value="BCTRLSENSOR"/>
</dbReference>
<keyword evidence="4" id="KW-0808">Transferase</keyword>
<proteinExistence type="predicted"/>
<dbReference type="InterPro" id="IPR003594">
    <property type="entry name" value="HATPase_dom"/>
</dbReference>
<sequence>MQAPALPSDETLRLQTLQACAILDTPAEERFDRLTRLARHLFQTPIALVSLIDTDRQWFKSRQGLDATQTPRDISFCGHAILSQDVLYVPDARLDLRFSDNPLVTTGPNIRFYAGAPLRARNGQRLGTLCIIDSVPRTLSQDDIIALRDLADCVEHEFSREEQQRQHHALLALTEITSLSYQHPENLLRQALEMACDYLGIGTGHIVKIKDGICEIVLRQSGDERFHEGEKVPLSHSFASLTVASNTVFHIADVFDSPYLRHPGYTQLGVASYISVTLYMNEHQYGTLNFSDVHARLFPFSDVEIEFVRLLGDWVSGVLKRQELDSQLQQQRMLSDAIAQTQALFISESDQEKGFESLLAATLNLTGSECGFISEVLRGKQGEIVLKSTVLAWNTNKELTVGTPLGQDVQDQVAQYLTTLFGVQDNTLQARLLHTPELAELDIIFPEHLRPIENFLGIPVHYDGELIAIVGIANRQHDASADDALIAFLKPLFSTLGQLISAARVQKHRYETERQLANVIKGTNIGTWECNIVTGETIYNERWAEMLGYTLAELSPTTVDTWLKLCHPEDLKMTSALIDQHFRGEVEYFDLKSRMRHKDGRWIWIHDRGCVVSWGPDGQPLIMSGSHADITTQKEAEAELEHALELLEKSNAAARIGTWELDAQTRELHWSKVTRQIHEVDEDFSCTVEHAISFYKNELYQQKITQMVGDALREGKAFDTELCIITARGNERCVHVIGFPQFENDVCLRLYGTFQDISERKAAEESLRDHATHTSTIVDNVLDGIITLNEDEYILSLNNAAANIFGYDIDDLPGQHIRQLMPQAFIDLAGEPAASTTATGDDTLAQDKEESVAKVTGVSGVKDIIGIGREITGRKQDGSLFPLDVSMSAVKRQGKPLYIGLMRDITERKRIEQIKNEFISTVSHELRTPLTSISGALGLISGGALGSFPDRIQQMLDIAIKNCLRLTFLINDLLDMEKLSAGKMVFHFQTVPLSDVLVQAIESNQTFGAQRQVSLRLAHPVPAVNISVDIQRFMQVLSNLLSNAIKYSPENGMVDITTIASERRVRINVIDHGAGVPNEFRDRIFQKFAQADSSDTRQNGGTGLGLAITRELVERMDGNIGFESRPGRGAKFYIDLPISPKDPGN</sequence>
<evidence type="ECO:0000256" key="4">
    <source>
        <dbReference type="ARBA" id="ARBA00022679"/>
    </source>
</evidence>
<dbReference type="PROSITE" id="PS50112">
    <property type="entry name" value="PAS"/>
    <property type="match status" value="2"/>
</dbReference>
<dbReference type="Gene3D" id="3.30.565.10">
    <property type="entry name" value="Histidine kinase-like ATPase, C-terminal domain"/>
    <property type="match status" value="1"/>
</dbReference>
<dbReference type="PROSITE" id="PS50113">
    <property type="entry name" value="PAC"/>
    <property type="match status" value="3"/>
</dbReference>
<dbReference type="SMART" id="SM00387">
    <property type="entry name" value="HATPase_c"/>
    <property type="match status" value="1"/>
</dbReference>
<dbReference type="InterPro" id="IPR036097">
    <property type="entry name" value="HisK_dim/P_sf"/>
</dbReference>
<feature type="domain" description="Histidine kinase" evidence="6">
    <location>
        <begin position="921"/>
        <end position="1140"/>
    </location>
</feature>
<gene>
    <name evidence="9" type="ORF">H8L32_14925</name>
</gene>
<dbReference type="InterPro" id="IPR013655">
    <property type="entry name" value="PAS_fold_3"/>
</dbReference>
<dbReference type="Proteomes" id="UP000650424">
    <property type="component" value="Unassembled WGS sequence"/>
</dbReference>
<dbReference type="InterPro" id="IPR000700">
    <property type="entry name" value="PAS-assoc_C"/>
</dbReference>
<evidence type="ECO:0000259" key="6">
    <source>
        <dbReference type="PROSITE" id="PS50109"/>
    </source>
</evidence>
<name>A0ABR6ZSC8_9BURK</name>
<dbReference type="SMART" id="SM00086">
    <property type="entry name" value="PAC"/>
    <property type="match status" value="3"/>
</dbReference>
<dbReference type="SMART" id="SM00388">
    <property type="entry name" value="HisKA"/>
    <property type="match status" value="1"/>
</dbReference>
<dbReference type="InterPro" id="IPR004358">
    <property type="entry name" value="Sig_transdc_His_kin-like_C"/>
</dbReference>
<feature type="domain" description="PAC" evidence="8">
    <location>
        <begin position="718"/>
        <end position="769"/>
    </location>
</feature>
<dbReference type="InterPro" id="IPR036890">
    <property type="entry name" value="HATPase_C_sf"/>
</dbReference>
<dbReference type="RefSeq" id="WP_186948052.1">
    <property type="nucleotide sequence ID" value="NZ_JACOGF010000007.1"/>
</dbReference>
<dbReference type="SUPFAM" id="SSF55785">
    <property type="entry name" value="PYP-like sensor domain (PAS domain)"/>
    <property type="match status" value="3"/>
</dbReference>
<dbReference type="InterPro" id="IPR001610">
    <property type="entry name" value="PAC"/>
</dbReference>
<dbReference type="Pfam" id="PF01590">
    <property type="entry name" value="GAF"/>
    <property type="match status" value="2"/>
</dbReference>
<dbReference type="SUPFAM" id="SSF47384">
    <property type="entry name" value="Homodimeric domain of signal transducing histidine kinase"/>
    <property type="match status" value="1"/>
</dbReference>
<dbReference type="PROSITE" id="PS50109">
    <property type="entry name" value="HIS_KIN"/>
    <property type="match status" value="1"/>
</dbReference>
<dbReference type="InterPro" id="IPR005467">
    <property type="entry name" value="His_kinase_dom"/>
</dbReference>
<evidence type="ECO:0000313" key="9">
    <source>
        <dbReference type="EMBL" id="MBC3918786.1"/>
    </source>
</evidence>
<dbReference type="InterPro" id="IPR035965">
    <property type="entry name" value="PAS-like_dom_sf"/>
</dbReference>
<dbReference type="EMBL" id="JACOGF010000007">
    <property type="protein sequence ID" value="MBC3918786.1"/>
    <property type="molecule type" value="Genomic_DNA"/>
</dbReference>
<protein>
    <recommendedName>
        <fullName evidence="2">histidine kinase</fullName>
        <ecNumber evidence="2">2.7.13.3</ecNumber>
    </recommendedName>
</protein>
<dbReference type="NCBIfam" id="TIGR00229">
    <property type="entry name" value="sensory_box"/>
    <property type="match status" value="3"/>
</dbReference>
<dbReference type="CDD" id="cd16922">
    <property type="entry name" value="HATPase_EvgS-ArcB-TorS-like"/>
    <property type="match status" value="1"/>
</dbReference>
<evidence type="ECO:0000256" key="2">
    <source>
        <dbReference type="ARBA" id="ARBA00012438"/>
    </source>
</evidence>
<evidence type="ECO:0000256" key="5">
    <source>
        <dbReference type="ARBA" id="ARBA00022777"/>
    </source>
</evidence>
<dbReference type="Pfam" id="PF13426">
    <property type="entry name" value="PAS_9"/>
    <property type="match status" value="1"/>
</dbReference>
<dbReference type="InterPro" id="IPR003018">
    <property type="entry name" value="GAF"/>
</dbReference>
<dbReference type="EC" id="2.7.13.3" evidence="2"/>
<feature type="domain" description="PAC" evidence="8">
    <location>
        <begin position="589"/>
        <end position="642"/>
    </location>
</feature>
<feature type="domain" description="PAS" evidence="7">
    <location>
        <begin position="512"/>
        <end position="585"/>
    </location>
</feature>
<dbReference type="InterPro" id="IPR000014">
    <property type="entry name" value="PAS"/>
</dbReference>
<feature type="domain" description="PAS" evidence="7">
    <location>
        <begin position="770"/>
        <end position="821"/>
    </location>
</feature>
<feature type="domain" description="PAC" evidence="8">
    <location>
        <begin position="867"/>
        <end position="917"/>
    </location>
</feature>
<dbReference type="Gene3D" id="3.30.450.40">
    <property type="match status" value="3"/>
</dbReference>
<dbReference type="CDD" id="cd00130">
    <property type="entry name" value="PAS"/>
    <property type="match status" value="2"/>
</dbReference>
<evidence type="ECO:0000256" key="3">
    <source>
        <dbReference type="ARBA" id="ARBA00022553"/>
    </source>
</evidence>
<organism evidence="9 10">
    <name type="scientific">Undibacterium hunanense</name>
    <dbReference type="NCBI Taxonomy" id="2762292"/>
    <lineage>
        <taxon>Bacteria</taxon>
        <taxon>Pseudomonadati</taxon>
        <taxon>Pseudomonadota</taxon>
        <taxon>Betaproteobacteria</taxon>
        <taxon>Burkholderiales</taxon>
        <taxon>Oxalobacteraceae</taxon>
        <taxon>Undibacterium</taxon>
    </lineage>
</organism>
<dbReference type="Gene3D" id="1.10.287.130">
    <property type="match status" value="1"/>
</dbReference>
<evidence type="ECO:0000259" key="8">
    <source>
        <dbReference type="PROSITE" id="PS50113"/>
    </source>
</evidence>
<dbReference type="Gene3D" id="3.30.450.20">
    <property type="entry name" value="PAS domain"/>
    <property type="match status" value="3"/>
</dbReference>
<dbReference type="InterPro" id="IPR003661">
    <property type="entry name" value="HisK_dim/P_dom"/>
</dbReference>
<keyword evidence="3" id="KW-0597">Phosphoprotein</keyword>
<dbReference type="PANTHER" id="PTHR43047:SF72">
    <property type="entry name" value="OSMOSENSING HISTIDINE PROTEIN KINASE SLN1"/>
    <property type="match status" value="1"/>
</dbReference>
<reference evidence="9 10" key="1">
    <citation type="submission" date="2020-08" db="EMBL/GenBank/DDBJ databases">
        <title>Novel species isolated from subtropical streams in China.</title>
        <authorList>
            <person name="Lu H."/>
        </authorList>
    </citation>
    <scope>NUCLEOTIDE SEQUENCE [LARGE SCALE GENOMIC DNA]</scope>
    <source>
        <strain evidence="9 10">CY18W</strain>
    </source>
</reference>